<feature type="signal peptide" evidence="4">
    <location>
        <begin position="1"/>
        <end position="19"/>
    </location>
</feature>
<dbReference type="EMBL" id="RCNU01000002">
    <property type="protein sequence ID" value="RWQ98793.1"/>
    <property type="molecule type" value="Genomic_DNA"/>
</dbReference>
<keyword evidence="3" id="KW-0964">Secreted</keyword>
<gene>
    <name evidence="5" type="ORF">C8Q69DRAFT_183704</name>
</gene>
<dbReference type="InterPro" id="IPR010829">
    <property type="entry name" value="Cerato-platanin"/>
</dbReference>
<evidence type="ECO:0000256" key="1">
    <source>
        <dbReference type="ARBA" id="ARBA00004613"/>
    </source>
</evidence>
<evidence type="ECO:0000313" key="5">
    <source>
        <dbReference type="EMBL" id="RWQ98793.1"/>
    </source>
</evidence>
<protein>
    <submittedName>
        <fullName evidence="5">Cerato-platanin</fullName>
    </submittedName>
</protein>
<evidence type="ECO:0000256" key="4">
    <source>
        <dbReference type="SAM" id="SignalP"/>
    </source>
</evidence>
<dbReference type="AlphaFoldDB" id="A0A443I3X2"/>
<comment type="subcellular location">
    <subcellularLocation>
        <location evidence="1">Secreted</location>
    </subcellularLocation>
</comment>
<keyword evidence="4" id="KW-0732">Signal</keyword>
<dbReference type="OrthoDB" id="4898945at2759"/>
<keyword evidence="6" id="KW-1185">Reference proteome</keyword>
<dbReference type="InterPro" id="IPR036908">
    <property type="entry name" value="RlpA-like_sf"/>
</dbReference>
<accession>A0A443I3X2</accession>
<evidence type="ECO:0000256" key="2">
    <source>
        <dbReference type="ARBA" id="ARBA00010421"/>
    </source>
</evidence>
<dbReference type="SUPFAM" id="SSF50685">
    <property type="entry name" value="Barwin-like endoglucanases"/>
    <property type="match status" value="1"/>
</dbReference>
<dbReference type="VEuPathDB" id="FungiDB:C8Q69DRAFT_183704"/>
<comment type="similarity">
    <text evidence="2">Belongs to the cerato-platanin family.</text>
</comment>
<comment type="caution">
    <text evidence="5">The sequence shown here is derived from an EMBL/GenBank/DDBJ whole genome shotgun (WGS) entry which is preliminary data.</text>
</comment>
<organism evidence="5 6">
    <name type="scientific">Byssochlamys spectabilis</name>
    <name type="common">Paecilomyces variotii</name>
    <dbReference type="NCBI Taxonomy" id="264951"/>
    <lineage>
        <taxon>Eukaryota</taxon>
        <taxon>Fungi</taxon>
        <taxon>Dikarya</taxon>
        <taxon>Ascomycota</taxon>
        <taxon>Pezizomycotina</taxon>
        <taxon>Eurotiomycetes</taxon>
        <taxon>Eurotiomycetidae</taxon>
        <taxon>Eurotiales</taxon>
        <taxon>Thermoascaceae</taxon>
        <taxon>Paecilomyces</taxon>
    </lineage>
</organism>
<dbReference type="RefSeq" id="XP_028488438.1">
    <property type="nucleotide sequence ID" value="XM_028625904.1"/>
</dbReference>
<feature type="chain" id="PRO_5019259889" evidence="4">
    <location>
        <begin position="20"/>
        <end position="144"/>
    </location>
</feature>
<evidence type="ECO:0000313" key="6">
    <source>
        <dbReference type="Proteomes" id="UP000283841"/>
    </source>
</evidence>
<dbReference type="GeneID" id="39595181"/>
<proteinExistence type="inferred from homology"/>
<reference evidence="5 6" key="1">
    <citation type="journal article" date="2018" name="Front. Microbiol.">
        <title>Genomic and genetic insights into a cosmopolitan fungus, Paecilomyces variotii (Eurotiales).</title>
        <authorList>
            <person name="Urquhart A.S."/>
            <person name="Mondo S.J."/>
            <person name="Makela M.R."/>
            <person name="Hane J.K."/>
            <person name="Wiebenga A."/>
            <person name="He G."/>
            <person name="Mihaltcheva S."/>
            <person name="Pangilinan J."/>
            <person name="Lipzen A."/>
            <person name="Barry K."/>
            <person name="de Vries R.P."/>
            <person name="Grigoriev I.V."/>
            <person name="Idnurm A."/>
        </authorList>
    </citation>
    <scope>NUCLEOTIDE SEQUENCE [LARGE SCALE GENOMIC DNA]</scope>
    <source>
        <strain evidence="5 6">CBS 101075</strain>
    </source>
</reference>
<name>A0A443I3X2_BYSSP</name>
<dbReference type="Pfam" id="PF07249">
    <property type="entry name" value="Cerato-platanin"/>
    <property type="match status" value="1"/>
</dbReference>
<dbReference type="CDD" id="cd22778">
    <property type="entry name" value="DPBB_CEPL-like"/>
    <property type="match status" value="1"/>
</dbReference>
<dbReference type="GO" id="GO:0005576">
    <property type="term" value="C:extracellular region"/>
    <property type="evidence" value="ECO:0007669"/>
    <property type="project" value="UniProtKB-SubCell"/>
</dbReference>
<sequence length="144" mass="14815">MKTFIVSALAALAPIAAFAAPANTSVTVSYDTKYDNAGLDLDTTSCSDGQYGLVTKGYKTAGALPSFPNIGGAFTVPGWNSPNCGKCYQLSWEGKSIYVTAVDHTAEGFNIGQKALDTLTGGLAVQVGRVTATYSEADPSSCGL</sequence>
<dbReference type="Proteomes" id="UP000283841">
    <property type="component" value="Unassembled WGS sequence"/>
</dbReference>
<dbReference type="Gene3D" id="2.40.40.10">
    <property type="entry name" value="RlpA-like domain"/>
    <property type="match status" value="1"/>
</dbReference>
<evidence type="ECO:0000256" key="3">
    <source>
        <dbReference type="ARBA" id="ARBA00022525"/>
    </source>
</evidence>